<dbReference type="PANTHER" id="PTHR30336">
    <property type="entry name" value="INNER MEMBRANE PROTEIN, PROBABLE PERMEASE"/>
    <property type="match status" value="1"/>
</dbReference>
<evidence type="ECO:0000259" key="1">
    <source>
        <dbReference type="Pfam" id="PF02698"/>
    </source>
</evidence>
<dbReference type="InterPro" id="IPR003848">
    <property type="entry name" value="DUF218"/>
</dbReference>
<sequence length="214" mass="23779">MHNWTKKTLKVLLFGGVLLLLIILLCDRQVSSSASGLLHNRIAETPKNKVGLLLGTSKYLVQGGINPYFEYRVEAAVALFNAQKIEFILVSGDNGNKNYNEPQAFKEELVKRGIPEDKIILDYAGFSTLDSVIRAHKIFGQDSFTVISQAFHNERAIYLAQGHAIQAIGFNAQDVPAQYALKVTLREYLARTKAFLDLQFGRGPKFLGDPIAIP</sequence>
<reference evidence="2 3" key="1">
    <citation type="submission" date="2017-04" db="EMBL/GenBank/DDBJ databases">
        <title>A new member of the family Flavobacteriaceae isolated from ascidians.</title>
        <authorList>
            <person name="Chen L."/>
        </authorList>
    </citation>
    <scope>NUCLEOTIDE SEQUENCE [LARGE SCALE GENOMIC DNA]</scope>
    <source>
        <strain evidence="2 3">HQA918</strain>
    </source>
</reference>
<gene>
    <name evidence="2" type="ORF">B7P33_08100</name>
</gene>
<accession>A0A2A4G925</accession>
<dbReference type="EMBL" id="NBWU01000003">
    <property type="protein sequence ID" value="PCE64255.1"/>
    <property type="molecule type" value="Genomic_DNA"/>
</dbReference>
<dbReference type="CDD" id="cd06259">
    <property type="entry name" value="YdcF-like"/>
    <property type="match status" value="1"/>
</dbReference>
<comment type="caution">
    <text evidence="2">The sequence shown here is derived from an EMBL/GenBank/DDBJ whole genome shotgun (WGS) entry which is preliminary data.</text>
</comment>
<evidence type="ECO:0000313" key="2">
    <source>
        <dbReference type="EMBL" id="PCE64255.1"/>
    </source>
</evidence>
<organism evidence="2 3">
    <name type="scientific">Sediminicola luteus</name>
    <dbReference type="NCBI Taxonomy" id="319238"/>
    <lineage>
        <taxon>Bacteria</taxon>
        <taxon>Pseudomonadati</taxon>
        <taxon>Bacteroidota</taxon>
        <taxon>Flavobacteriia</taxon>
        <taxon>Flavobacteriales</taxon>
        <taxon>Flavobacteriaceae</taxon>
        <taxon>Sediminicola</taxon>
    </lineage>
</organism>
<dbReference type="AlphaFoldDB" id="A0A2A4G925"/>
<dbReference type="InterPro" id="IPR051599">
    <property type="entry name" value="Cell_Envelope_Assoc"/>
</dbReference>
<dbReference type="PANTHER" id="PTHR30336:SF20">
    <property type="entry name" value="DUF218 DOMAIN-CONTAINING PROTEIN"/>
    <property type="match status" value="1"/>
</dbReference>
<proteinExistence type="predicted"/>
<name>A0A2A4G925_9FLAO</name>
<dbReference type="GO" id="GO:0005886">
    <property type="term" value="C:plasma membrane"/>
    <property type="evidence" value="ECO:0007669"/>
    <property type="project" value="TreeGrafter"/>
</dbReference>
<dbReference type="RefSeq" id="WP_097440379.1">
    <property type="nucleotide sequence ID" value="NZ_KZ300476.1"/>
</dbReference>
<protein>
    <submittedName>
        <fullName evidence="2">Protein SanA</fullName>
    </submittedName>
</protein>
<dbReference type="OrthoDB" id="9782395at2"/>
<keyword evidence="3" id="KW-1185">Reference proteome</keyword>
<dbReference type="Proteomes" id="UP000219559">
    <property type="component" value="Unassembled WGS sequence"/>
</dbReference>
<feature type="domain" description="DUF218" evidence="1">
    <location>
        <begin position="60"/>
        <end position="189"/>
    </location>
</feature>
<evidence type="ECO:0000313" key="3">
    <source>
        <dbReference type="Proteomes" id="UP000219559"/>
    </source>
</evidence>
<dbReference type="Pfam" id="PF02698">
    <property type="entry name" value="DUF218"/>
    <property type="match status" value="1"/>
</dbReference>